<dbReference type="EMBL" id="JBCGBO010000003">
    <property type="protein sequence ID" value="KAK9214231.1"/>
    <property type="molecule type" value="Genomic_DNA"/>
</dbReference>
<sequence>MGKDYESNGSRVLVTVGDPYLFTSLELENGEEIRHDSVLAGGPSIRIKHEALQFFILHYGSSPLRNLIGETMAYPTITIVRKMAKGYLKELCNSGFVQVTKRRAGGIKTYYGRTFVHGVLFRVDEVIQIVELIHRGKEAQSLKSIKCFSILGNLTHFVSLEHSETYIYTLLN</sequence>
<name>A0AAP0QT14_9ROSI</name>
<organism evidence="1 2">
    <name type="scientific">Citrus x changshan-huyou</name>
    <dbReference type="NCBI Taxonomy" id="2935761"/>
    <lineage>
        <taxon>Eukaryota</taxon>
        <taxon>Viridiplantae</taxon>
        <taxon>Streptophyta</taxon>
        <taxon>Embryophyta</taxon>
        <taxon>Tracheophyta</taxon>
        <taxon>Spermatophyta</taxon>
        <taxon>Magnoliopsida</taxon>
        <taxon>eudicotyledons</taxon>
        <taxon>Gunneridae</taxon>
        <taxon>Pentapetalae</taxon>
        <taxon>rosids</taxon>
        <taxon>malvids</taxon>
        <taxon>Sapindales</taxon>
        <taxon>Rutaceae</taxon>
        <taxon>Aurantioideae</taxon>
        <taxon>Citrus</taxon>
    </lineage>
</organism>
<dbReference type="Proteomes" id="UP001428341">
    <property type="component" value="Unassembled WGS sequence"/>
</dbReference>
<proteinExistence type="predicted"/>
<evidence type="ECO:0000313" key="1">
    <source>
        <dbReference type="EMBL" id="KAK9214231.1"/>
    </source>
</evidence>
<reference evidence="1 2" key="1">
    <citation type="submission" date="2024-05" db="EMBL/GenBank/DDBJ databases">
        <title>Haplotype-resolved chromosome-level genome assembly of Huyou (Citrus changshanensis).</title>
        <authorList>
            <person name="Miao C."/>
            <person name="Chen W."/>
            <person name="Wu Y."/>
            <person name="Wang L."/>
            <person name="Zhao S."/>
            <person name="Grierson D."/>
            <person name="Xu C."/>
            <person name="Chen K."/>
        </authorList>
    </citation>
    <scope>NUCLEOTIDE SEQUENCE [LARGE SCALE GENOMIC DNA]</scope>
    <source>
        <strain evidence="1">01-14</strain>
        <tissue evidence="1">Leaf</tissue>
    </source>
</reference>
<evidence type="ECO:0000313" key="2">
    <source>
        <dbReference type="Proteomes" id="UP001428341"/>
    </source>
</evidence>
<gene>
    <name evidence="1" type="ORF">WN944_006219</name>
</gene>
<protein>
    <submittedName>
        <fullName evidence="1">Uncharacterized protein</fullName>
    </submittedName>
</protein>
<comment type="caution">
    <text evidence="1">The sequence shown here is derived from an EMBL/GenBank/DDBJ whole genome shotgun (WGS) entry which is preliminary data.</text>
</comment>
<dbReference type="AlphaFoldDB" id="A0AAP0QT14"/>
<keyword evidence="2" id="KW-1185">Reference proteome</keyword>
<accession>A0AAP0QT14</accession>